<reference evidence="1 2" key="1">
    <citation type="submission" date="2014-07" db="EMBL/GenBank/DDBJ databases">
        <title>Methanogenic archaea and the global carbon cycle.</title>
        <authorList>
            <person name="Henriksen J.R."/>
            <person name="Luke J."/>
            <person name="Reinhart S."/>
            <person name="Benedict M.N."/>
            <person name="Youngblut N.D."/>
            <person name="Metcalf M.E."/>
            <person name="Whitaker R.J."/>
            <person name="Metcalf W.W."/>
        </authorList>
    </citation>
    <scope>NUCLEOTIDE SEQUENCE [LARGE SCALE GENOMIC DNA]</scope>
    <source>
        <strain evidence="1 2">HI350</strain>
    </source>
</reference>
<dbReference type="EMBL" id="CP009507">
    <property type="protein sequence ID" value="AKB31327.1"/>
    <property type="molecule type" value="Genomic_DNA"/>
</dbReference>
<evidence type="ECO:0000313" key="1">
    <source>
        <dbReference type="EMBL" id="AKB31327.1"/>
    </source>
</evidence>
<dbReference type="KEGG" id="msz:MSSIH_0637"/>
<dbReference type="AlphaFoldDB" id="A0A0E3PAV0"/>
<name>A0A0E3PAV0_9EURY</name>
<organism evidence="1 2">
    <name type="scientific">Methanosarcina siciliae HI350</name>
    <dbReference type="NCBI Taxonomy" id="1434119"/>
    <lineage>
        <taxon>Archaea</taxon>
        <taxon>Methanobacteriati</taxon>
        <taxon>Methanobacteriota</taxon>
        <taxon>Stenosarchaea group</taxon>
        <taxon>Methanomicrobia</taxon>
        <taxon>Methanosarcinales</taxon>
        <taxon>Methanosarcinaceae</taxon>
        <taxon>Methanosarcina</taxon>
    </lineage>
</organism>
<evidence type="ECO:0000313" key="2">
    <source>
        <dbReference type="Proteomes" id="UP000033092"/>
    </source>
</evidence>
<dbReference type="HOGENOM" id="CLU_2079449_0_0_2"/>
<protein>
    <submittedName>
        <fullName evidence="1">Uncharacterized protein</fullName>
    </submittedName>
</protein>
<accession>A0A0E3PAV0</accession>
<proteinExistence type="predicted"/>
<sequence>MLHIPKEYETIRRAYFDIPQYPAQPFIQSTRQIDPAPVQIPLNPEVDVGNDQSGFGVRDCEGGFFKDWGDFGGHNRRKIVFKDLKKLFFLKRELFLKLFLKREHNFSDPQQYVIYDI</sequence>
<gene>
    <name evidence="1" type="ORF">MSSIH_0637</name>
</gene>
<dbReference type="Proteomes" id="UP000033092">
    <property type="component" value="Chromosome"/>
</dbReference>